<evidence type="ECO:0000313" key="3">
    <source>
        <dbReference type="Proteomes" id="UP001431217"/>
    </source>
</evidence>
<dbReference type="Pfam" id="PF07978">
    <property type="entry name" value="NIPSNAP"/>
    <property type="match status" value="2"/>
</dbReference>
<dbReference type="InterPro" id="IPR012577">
    <property type="entry name" value="NIPSNAP"/>
</dbReference>
<keyword evidence="3" id="KW-1185">Reference proteome</keyword>
<sequence length="249" mass="28159">MLENRKYASTRPIVEYRRYTLHPGRRETLIDLFERHFIESQNEAGMEVLAHYRDLDDPDAFVWFRGFRDMATRAEALRAFYLDGEAWRTHREAANATMIDSDDVLLLREVRAGSGFGPARPRPPVGAQLPPSREVVTTYRLAAPADAAFLDLFDRALVPAAAAAGARLHAAYATEYGANNFPRLPVREGEHVFVWIAGFDDQASCERYQQALASSPRWRERVLPELSPRLIGPPEVRRLAPAARSLARD</sequence>
<organism evidence="2 3">
    <name type="scientific">Luteimonas galliterrae</name>
    <dbReference type="NCBI Taxonomy" id="2940486"/>
    <lineage>
        <taxon>Bacteria</taxon>
        <taxon>Pseudomonadati</taxon>
        <taxon>Pseudomonadota</taxon>
        <taxon>Gammaproteobacteria</taxon>
        <taxon>Lysobacterales</taxon>
        <taxon>Lysobacteraceae</taxon>
        <taxon>Luteimonas</taxon>
    </lineage>
</organism>
<gene>
    <name evidence="2" type="ORF">M2650_15205</name>
</gene>
<dbReference type="Gene3D" id="3.30.70.100">
    <property type="match status" value="2"/>
</dbReference>
<evidence type="ECO:0000313" key="2">
    <source>
        <dbReference type="EMBL" id="MCL1635970.1"/>
    </source>
</evidence>
<dbReference type="EMBL" id="JAMBEP010000005">
    <property type="protein sequence ID" value="MCL1635970.1"/>
    <property type="molecule type" value="Genomic_DNA"/>
</dbReference>
<protein>
    <submittedName>
        <fullName evidence="2">NIPSNAP family protein</fullName>
    </submittedName>
</protein>
<evidence type="ECO:0000259" key="1">
    <source>
        <dbReference type="Pfam" id="PF07978"/>
    </source>
</evidence>
<dbReference type="InterPro" id="IPR011008">
    <property type="entry name" value="Dimeric_a/b-barrel"/>
</dbReference>
<name>A0ABT0MM61_9GAMM</name>
<dbReference type="SUPFAM" id="SSF54909">
    <property type="entry name" value="Dimeric alpha+beta barrel"/>
    <property type="match status" value="2"/>
</dbReference>
<reference evidence="2 3" key="1">
    <citation type="submission" date="2022-05" db="EMBL/GenBank/DDBJ databases">
        <title>Luteimonas sp. SX5, whole genome shotgun sequencing project.</title>
        <authorList>
            <person name="Zhao G."/>
            <person name="Shen L."/>
        </authorList>
    </citation>
    <scope>NUCLEOTIDE SEQUENCE [LARGE SCALE GENOMIC DNA]</scope>
    <source>
        <strain evidence="2 3">SX5</strain>
    </source>
</reference>
<comment type="caution">
    <text evidence="2">The sequence shown here is derived from an EMBL/GenBank/DDBJ whole genome shotgun (WGS) entry which is preliminary data.</text>
</comment>
<proteinExistence type="predicted"/>
<feature type="domain" description="NIPSNAP" evidence="1">
    <location>
        <begin position="137"/>
        <end position="243"/>
    </location>
</feature>
<accession>A0ABT0MM61</accession>
<feature type="domain" description="NIPSNAP" evidence="1">
    <location>
        <begin position="15"/>
        <end position="108"/>
    </location>
</feature>
<dbReference type="RefSeq" id="WP_249475955.1">
    <property type="nucleotide sequence ID" value="NZ_JAMBEP010000005.1"/>
</dbReference>
<dbReference type="Proteomes" id="UP001431217">
    <property type="component" value="Unassembled WGS sequence"/>
</dbReference>